<feature type="transmembrane region" description="Helical" evidence="7">
    <location>
        <begin position="124"/>
        <end position="146"/>
    </location>
</feature>
<keyword evidence="10" id="KW-1185">Reference proteome</keyword>
<feature type="region of interest" description="Disordered" evidence="6">
    <location>
        <begin position="1"/>
        <end position="21"/>
    </location>
</feature>
<gene>
    <name evidence="9" type="ORF">GCM10012286_47640</name>
</gene>
<feature type="compositionally biased region" description="Basic and acidic residues" evidence="6">
    <location>
        <begin position="406"/>
        <end position="424"/>
    </location>
</feature>
<evidence type="ECO:0000256" key="3">
    <source>
        <dbReference type="ARBA" id="ARBA00022692"/>
    </source>
</evidence>
<organism evidence="9 10">
    <name type="scientific">Streptomyces lasiicapitis</name>
    <dbReference type="NCBI Taxonomy" id="1923961"/>
    <lineage>
        <taxon>Bacteria</taxon>
        <taxon>Bacillati</taxon>
        <taxon>Actinomycetota</taxon>
        <taxon>Actinomycetes</taxon>
        <taxon>Kitasatosporales</taxon>
        <taxon>Streptomycetaceae</taxon>
        <taxon>Streptomyces</taxon>
    </lineage>
</organism>
<protein>
    <submittedName>
        <fullName evidence="9">MFS transporter</fullName>
    </submittedName>
</protein>
<sequence>MATDPTAPTDRSATPPGDQKAATRRGVAVVAALMLGAFAFNTTENLPIGVLKLMSDDMDVSLSAVGLLVSGYGLTVAIVSVPIAQLTRSVPRRLVLCVLLAGLFVASVVAALVSSYWVLMACRLVTAVAQALFWAVMGPVAVGLFPPHVRGRVIGALSVGGSAALVLGVPGGTWLGQHSSWQVPFLVVGALAIPPLVLIATALPASRPEESHAVRGVAPDTRRFAVVLAVTGLTVTGVFAGYTYISKFLVDESGFTESTVSTLLLVLGVTGIVTVAVYGRLLDRFPRATLTLPVSTQAVGLLGLYAAGGSKIVAVIMMVLLGASLGPVFMATQSQVMHFAPGRTETAIAANGAAYNTGVALGALAGGLLLPVMGVRGTFLVGGLMTVVALALLLEEQLVSVGRPQRWSEDPAEVPERDGVSAKQ</sequence>
<evidence type="ECO:0000256" key="6">
    <source>
        <dbReference type="SAM" id="MobiDB-lite"/>
    </source>
</evidence>
<name>A0ABQ2MB70_9ACTN</name>
<feature type="domain" description="Major facilitator superfamily (MFS) profile" evidence="8">
    <location>
        <begin position="29"/>
        <end position="401"/>
    </location>
</feature>
<feature type="transmembrane region" description="Helical" evidence="7">
    <location>
        <begin position="377"/>
        <end position="394"/>
    </location>
</feature>
<feature type="transmembrane region" description="Helical" evidence="7">
    <location>
        <begin position="224"/>
        <end position="245"/>
    </location>
</feature>
<dbReference type="InterPro" id="IPR036259">
    <property type="entry name" value="MFS_trans_sf"/>
</dbReference>
<feature type="transmembrane region" description="Helical" evidence="7">
    <location>
        <begin position="181"/>
        <end position="203"/>
    </location>
</feature>
<proteinExistence type="predicted"/>
<comment type="caution">
    <text evidence="9">The sequence shown here is derived from an EMBL/GenBank/DDBJ whole genome shotgun (WGS) entry which is preliminary data.</text>
</comment>
<dbReference type="PANTHER" id="PTHR43124:SF3">
    <property type="entry name" value="CHLORAMPHENICOL EFFLUX PUMP RV0191"/>
    <property type="match status" value="1"/>
</dbReference>
<evidence type="ECO:0000256" key="2">
    <source>
        <dbReference type="ARBA" id="ARBA00022475"/>
    </source>
</evidence>
<evidence type="ECO:0000313" key="9">
    <source>
        <dbReference type="EMBL" id="GGO49499.1"/>
    </source>
</evidence>
<evidence type="ECO:0000256" key="5">
    <source>
        <dbReference type="ARBA" id="ARBA00023136"/>
    </source>
</evidence>
<dbReference type="Gene3D" id="1.20.1250.20">
    <property type="entry name" value="MFS general substrate transporter like domains"/>
    <property type="match status" value="1"/>
</dbReference>
<evidence type="ECO:0000259" key="8">
    <source>
        <dbReference type="PROSITE" id="PS50850"/>
    </source>
</evidence>
<dbReference type="SUPFAM" id="SSF103473">
    <property type="entry name" value="MFS general substrate transporter"/>
    <property type="match status" value="1"/>
</dbReference>
<dbReference type="InterPro" id="IPR020846">
    <property type="entry name" value="MFS_dom"/>
</dbReference>
<accession>A0ABQ2MB70</accession>
<feature type="transmembrane region" description="Helical" evidence="7">
    <location>
        <begin position="260"/>
        <end position="281"/>
    </location>
</feature>
<feature type="transmembrane region" description="Helical" evidence="7">
    <location>
        <begin position="153"/>
        <end position="175"/>
    </location>
</feature>
<evidence type="ECO:0000313" key="10">
    <source>
        <dbReference type="Proteomes" id="UP000656881"/>
    </source>
</evidence>
<evidence type="ECO:0000256" key="7">
    <source>
        <dbReference type="SAM" id="Phobius"/>
    </source>
</evidence>
<dbReference type="Proteomes" id="UP000656881">
    <property type="component" value="Unassembled WGS sequence"/>
</dbReference>
<comment type="subcellular location">
    <subcellularLocation>
        <location evidence="1">Cell membrane</location>
        <topology evidence="1">Multi-pass membrane protein</topology>
    </subcellularLocation>
</comment>
<dbReference type="PANTHER" id="PTHR43124">
    <property type="entry name" value="PURINE EFFLUX PUMP PBUE"/>
    <property type="match status" value="1"/>
</dbReference>
<keyword evidence="4 7" id="KW-1133">Transmembrane helix</keyword>
<feature type="transmembrane region" description="Helical" evidence="7">
    <location>
        <begin position="94"/>
        <end position="118"/>
    </location>
</feature>
<keyword evidence="3 7" id="KW-0812">Transmembrane</keyword>
<evidence type="ECO:0000256" key="4">
    <source>
        <dbReference type="ARBA" id="ARBA00022989"/>
    </source>
</evidence>
<evidence type="ECO:0000256" key="1">
    <source>
        <dbReference type="ARBA" id="ARBA00004651"/>
    </source>
</evidence>
<dbReference type="InterPro" id="IPR050189">
    <property type="entry name" value="MFS_Efflux_Transporters"/>
</dbReference>
<feature type="region of interest" description="Disordered" evidence="6">
    <location>
        <begin position="405"/>
        <end position="424"/>
    </location>
</feature>
<dbReference type="Pfam" id="PF07690">
    <property type="entry name" value="MFS_1"/>
    <property type="match status" value="1"/>
</dbReference>
<keyword evidence="5 7" id="KW-0472">Membrane</keyword>
<feature type="transmembrane region" description="Helical" evidence="7">
    <location>
        <begin position="21"/>
        <end position="40"/>
    </location>
</feature>
<keyword evidence="2" id="KW-1003">Cell membrane</keyword>
<dbReference type="CDD" id="cd17324">
    <property type="entry name" value="MFS_NepI_like"/>
    <property type="match status" value="1"/>
</dbReference>
<dbReference type="InterPro" id="IPR011701">
    <property type="entry name" value="MFS"/>
</dbReference>
<feature type="transmembrane region" description="Helical" evidence="7">
    <location>
        <begin position="60"/>
        <end position="82"/>
    </location>
</feature>
<reference evidence="10" key="1">
    <citation type="journal article" date="2019" name="Int. J. Syst. Evol. Microbiol.">
        <title>The Global Catalogue of Microorganisms (GCM) 10K type strain sequencing project: providing services to taxonomists for standard genome sequencing and annotation.</title>
        <authorList>
            <consortium name="The Broad Institute Genomics Platform"/>
            <consortium name="The Broad Institute Genome Sequencing Center for Infectious Disease"/>
            <person name="Wu L."/>
            <person name="Ma J."/>
        </authorList>
    </citation>
    <scope>NUCLEOTIDE SEQUENCE [LARGE SCALE GENOMIC DNA]</scope>
    <source>
        <strain evidence="10">CGMCC 4.7349</strain>
    </source>
</reference>
<dbReference type="PROSITE" id="PS50850">
    <property type="entry name" value="MFS"/>
    <property type="match status" value="1"/>
</dbReference>
<dbReference type="EMBL" id="BMNG01000010">
    <property type="protein sequence ID" value="GGO49499.1"/>
    <property type="molecule type" value="Genomic_DNA"/>
</dbReference>